<feature type="transmembrane region" description="Helical" evidence="2">
    <location>
        <begin position="101"/>
        <end position="121"/>
    </location>
</feature>
<accession>A0ABP4Y0E8</accession>
<keyword evidence="2" id="KW-1133">Transmembrane helix</keyword>
<evidence type="ECO:0000256" key="2">
    <source>
        <dbReference type="SAM" id="Phobius"/>
    </source>
</evidence>
<feature type="transmembrane region" description="Helical" evidence="2">
    <location>
        <begin position="190"/>
        <end position="207"/>
    </location>
</feature>
<protein>
    <recommendedName>
        <fullName evidence="5">DUF2157 domain-containing protein</fullName>
    </recommendedName>
</protein>
<proteinExistence type="predicted"/>
<dbReference type="EMBL" id="BAAAPO010000039">
    <property type="protein sequence ID" value="GAA1799902.1"/>
    <property type="molecule type" value="Genomic_DNA"/>
</dbReference>
<evidence type="ECO:0008006" key="5">
    <source>
        <dbReference type="Google" id="ProtNLM"/>
    </source>
</evidence>
<sequence length="350" mass="36225">MRFRAATGENAPMNTRSDGSDGTAPGIVTALVDSGIVAADDRERALAIVTQRLGTRRAPASGASNTLLATLLGYVGGILVVAAGAVFISLQWNQMSVPTRILALAGSALVLAIVTAVVRLTGEQPVESARRQLAGVLGLGASALAAGALGVFLEDRLKPNTSVIPVWVFGLFTILAVLFYLFSPSLPGQLGIGFGLFILIASGGSALFDGSSLLQGIALLIIGLGWLALAEMGRWREDQTARLVGGALTLLGAQFPMFDGRDNRQILAYVLLTLVGVGAFAAYLRFREWPYLAMGVVGLTLAATEAAVDFIEGSGAAVGLLVAGVVLLITSLLALRLRRAESPTLASHSS</sequence>
<feature type="transmembrane region" description="Helical" evidence="2">
    <location>
        <begin position="317"/>
        <end position="335"/>
    </location>
</feature>
<feature type="transmembrane region" description="Helical" evidence="2">
    <location>
        <begin position="213"/>
        <end position="229"/>
    </location>
</feature>
<feature type="region of interest" description="Disordered" evidence="1">
    <location>
        <begin position="1"/>
        <end position="22"/>
    </location>
</feature>
<feature type="transmembrane region" description="Helical" evidence="2">
    <location>
        <begin position="66"/>
        <end position="89"/>
    </location>
</feature>
<comment type="caution">
    <text evidence="3">The sequence shown here is derived from an EMBL/GenBank/DDBJ whole genome shotgun (WGS) entry which is preliminary data.</text>
</comment>
<reference evidence="4" key="1">
    <citation type="journal article" date="2019" name="Int. J. Syst. Evol. Microbiol.">
        <title>The Global Catalogue of Microorganisms (GCM) 10K type strain sequencing project: providing services to taxonomists for standard genome sequencing and annotation.</title>
        <authorList>
            <consortium name="The Broad Institute Genomics Platform"/>
            <consortium name="The Broad Institute Genome Sequencing Center for Infectious Disease"/>
            <person name="Wu L."/>
            <person name="Ma J."/>
        </authorList>
    </citation>
    <scope>NUCLEOTIDE SEQUENCE [LARGE SCALE GENOMIC DNA]</scope>
    <source>
        <strain evidence="4">JCM 15592</strain>
    </source>
</reference>
<name>A0ABP4Y0E8_9MICO</name>
<evidence type="ECO:0000313" key="3">
    <source>
        <dbReference type="EMBL" id="GAA1799902.1"/>
    </source>
</evidence>
<keyword evidence="2" id="KW-0812">Transmembrane</keyword>
<dbReference type="Proteomes" id="UP001499938">
    <property type="component" value="Unassembled WGS sequence"/>
</dbReference>
<feature type="transmembrane region" description="Helical" evidence="2">
    <location>
        <begin position="266"/>
        <end position="284"/>
    </location>
</feature>
<feature type="transmembrane region" description="Helical" evidence="2">
    <location>
        <begin position="164"/>
        <end position="183"/>
    </location>
</feature>
<feature type="transmembrane region" description="Helical" evidence="2">
    <location>
        <begin position="291"/>
        <end position="311"/>
    </location>
</feature>
<feature type="transmembrane region" description="Helical" evidence="2">
    <location>
        <begin position="241"/>
        <end position="260"/>
    </location>
</feature>
<keyword evidence="4" id="KW-1185">Reference proteome</keyword>
<evidence type="ECO:0000313" key="4">
    <source>
        <dbReference type="Proteomes" id="UP001499938"/>
    </source>
</evidence>
<organism evidence="3 4">
    <name type="scientific">Nostocoides veronense</name>
    <dbReference type="NCBI Taxonomy" id="330836"/>
    <lineage>
        <taxon>Bacteria</taxon>
        <taxon>Bacillati</taxon>
        <taxon>Actinomycetota</taxon>
        <taxon>Actinomycetes</taxon>
        <taxon>Micrococcales</taxon>
        <taxon>Intrasporangiaceae</taxon>
        <taxon>Nostocoides</taxon>
    </lineage>
</organism>
<evidence type="ECO:0000256" key="1">
    <source>
        <dbReference type="SAM" id="MobiDB-lite"/>
    </source>
</evidence>
<gene>
    <name evidence="3" type="ORF">GCM10009811_24720</name>
</gene>
<feature type="transmembrane region" description="Helical" evidence="2">
    <location>
        <begin position="133"/>
        <end position="152"/>
    </location>
</feature>
<keyword evidence="2" id="KW-0472">Membrane</keyword>